<organism evidence="4 5">
    <name type="scientific">Marivita hallyeonensis</name>
    <dbReference type="NCBI Taxonomy" id="996342"/>
    <lineage>
        <taxon>Bacteria</taxon>
        <taxon>Pseudomonadati</taxon>
        <taxon>Pseudomonadota</taxon>
        <taxon>Alphaproteobacteria</taxon>
        <taxon>Rhodobacterales</taxon>
        <taxon>Roseobacteraceae</taxon>
        <taxon>Marivita</taxon>
    </lineage>
</organism>
<evidence type="ECO:0000256" key="1">
    <source>
        <dbReference type="ARBA" id="ARBA00004613"/>
    </source>
</evidence>
<dbReference type="GO" id="GO:0005576">
    <property type="term" value="C:extracellular region"/>
    <property type="evidence" value="ECO:0007669"/>
    <property type="project" value="UniProtKB-SubCell"/>
</dbReference>
<keyword evidence="2" id="KW-0964">Secreted</keyword>
<evidence type="ECO:0000313" key="5">
    <source>
        <dbReference type="Proteomes" id="UP000184221"/>
    </source>
</evidence>
<protein>
    <submittedName>
        <fullName evidence="4">Hemolysin-type calcium-binding repeat-containing protein</fullName>
    </submittedName>
</protein>
<dbReference type="SUPFAM" id="SSF51120">
    <property type="entry name" value="beta-Roll"/>
    <property type="match status" value="1"/>
</dbReference>
<dbReference type="PROSITE" id="PS00330">
    <property type="entry name" value="HEMOLYSIN_CALCIUM"/>
    <property type="match status" value="1"/>
</dbReference>
<dbReference type="InterPro" id="IPR025282">
    <property type="entry name" value="DUF4214"/>
</dbReference>
<dbReference type="STRING" id="996342.SAMN05443551_1035"/>
<dbReference type="Pfam" id="PF13946">
    <property type="entry name" value="DUF4214"/>
    <property type="match status" value="1"/>
</dbReference>
<keyword evidence="5" id="KW-1185">Reference proteome</keyword>
<evidence type="ECO:0000256" key="2">
    <source>
        <dbReference type="ARBA" id="ARBA00022525"/>
    </source>
</evidence>
<accession>A0A1M5NSQ9</accession>
<evidence type="ECO:0000259" key="3">
    <source>
        <dbReference type="Pfam" id="PF13946"/>
    </source>
</evidence>
<feature type="domain" description="DUF4214" evidence="3">
    <location>
        <begin position="330"/>
        <end position="391"/>
    </location>
</feature>
<dbReference type="InterPro" id="IPR018511">
    <property type="entry name" value="Hemolysin-typ_Ca-bd_CS"/>
</dbReference>
<dbReference type="InterPro" id="IPR001343">
    <property type="entry name" value="Hemolysn_Ca-bd"/>
</dbReference>
<dbReference type="PANTHER" id="PTHR38340:SF1">
    <property type="entry name" value="S-LAYER PROTEIN"/>
    <property type="match status" value="1"/>
</dbReference>
<sequence length="487" mass="52398">MATVYLDGNFDLLNSFDHQDVIYPFYSIEFSPNLITVTHGGLGAFTNQYSGSFTQADNGVISGTVVGVMGHYFSDAISPDSKWPELMFMAQGMAVEFADFEAVLADDGTFPSPEALLLAENDLIYVVNHQGGYGYPVLRGYAGDDRIFGGYWSNDNMQGDDGDDELIGYGGNDTLTGGAGNDRLSASSGNNQFEGGAGDDWISGEPGYYFVGDDAPQMKEIDTAVFTGDATSYTITLSFGYYGGVTTVTDRVEGRDGTDTIFDIERLEFADRTIDWSFLTVPYSLDPDQIADLASLYIAYFDRAPDALGLYFWMAAMEEGMSLEEVSAYFATSTEAENDLELNGSVAEMVSSVFANVLNRAVDDDGLAFWTSALEAGEITRDAFVLEVLRGVEADPAPGEAAETSALRLVDNAYLDAKTNLGLYFAGIKGLNDVEEAEALFDGFDGSQSSIVAGKAMVDTLYDAAADPDSGALLVQFTGILDDPFYL</sequence>
<evidence type="ECO:0000313" key="4">
    <source>
        <dbReference type="EMBL" id="SHG92644.1"/>
    </source>
</evidence>
<dbReference type="Gene3D" id="2.150.10.10">
    <property type="entry name" value="Serralysin-like metalloprotease, C-terminal"/>
    <property type="match status" value="1"/>
</dbReference>
<dbReference type="GO" id="GO:0005509">
    <property type="term" value="F:calcium ion binding"/>
    <property type="evidence" value="ECO:0007669"/>
    <property type="project" value="InterPro"/>
</dbReference>
<reference evidence="4 5" key="1">
    <citation type="submission" date="2016-11" db="EMBL/GenBank/DDBJ databases">
        <authorList>
            <person name="Jaros S."/>
            <person name="Januszkiewicz K."/>
            <person name="Wedrychowicz H."/>
        </authorList>
    </citation>
    <scope>NUCLEOTIDE SEQUENCE [LARGE SCALE GENOMIC DNA]</scope>
    <source>
        <strain evidence="4 5">DSM 29431</strain>
    </source>
</reference>
<dbReference type="EMBL" id="FQXC01000001">
    <property type="protein sequence ID" value="SHG92644.1"/>
    <property type="molecule type" value="Genomic_DNA"/>
</dbReference>
<dbReference type="PANTHER" id="PTHR38340">
    <property type="entry name" value="S-LAYER PROTEIN"/>
    <property type="match status" value="1"/>
</dbReference>
<dbReference type="InterPro" id="IPR011049">
    <property type="entry name" value="Serralysin-like_metalloprot_C"/>
</dbReference>
<name>A0A1M5NSQ9_9RHOB</name>
<dbReference type="RefSeq" id="WP_072776386.1">
    <property type="nucleotide sequence ID" value="NZ_FQXC01000001.1"/>
</dbReference>
<dbReference type="PRINTS" id="PR00313">
    <property type="entry name" value="CABNDNGRPT"/>
</dbReference>
<dbReference type="AlphaFoldDB" id="A0A1M5NSQ9"/>
<dbReference type="InterPro" id="IPR050557">
    <property type="entry name" value="RTX_toxin/Mannuronan_C5-epim"/>
</dbReference>
<dbReference type="Pfam" id="PF00353">
    <property type="entry name" value="HemolysinCabind"/>
    <property type="match status" value="2"/>
</dbReference>
<dbReference type="Proteomes" id="UP000184221">
    <property type="component" value="Unassembled WGS sequence"/>
</dbReference>
<comment type="subcellular location">
    <subcellularLocation>
        <location evidence="1">Secreted</location>
    </subcellularLocation>
</comment>
<gene>
    <name evidence="4" type="ORF">SAMN05443551_1035</name>
</gene>
<proteinExistence type="predicted"/>